<reference evidence="2 3" key="1">
    <citation type="submission" date="2019-09" db="EMBL/GenBank/DDBJ databases">
        <title>Nitrincola iocasae sp. nov., a bacterium isolated from the sediment collected at a cold seep field in South China Sea.</title>
        <authorList>
            <person name="Zhang H."/>
            <person name="Wang H."/>
            <person name="Li C."/>
        </authorList>
    </citation>
    <scope>NUCLEOTIDE SEQUENCE [LARGE SCALE GENOMIC DNA]</scope>
    <source>
        <strain evidence="2 3">KXZD1103</strain>
    </source>
</reference>
<keyword evidence="1" id="KW-0732">Signal</keyword>
<dbReference type="PROSITE" id="PS51257">
    <property type="entry name" value="PROKAR_LIPOPROTEIN"/>
    <property type="match status" value="1"/>
</dbReference>
<name>A0A5J6LH01_9GAMM</name>
<accession>A0A5J6LH01</accession>
<organism evidence="2 3">
    <name type="scientific">Nitrincola iocasae</name>
    <dbReference type="NCBI Taxonomy" id="2614693"/>
    <lineage>
        <taxon>Bacteria</taxon>
        <taxon>Pseudomonadati</taxon>
        <taxon>Pseudomonadota</taxon>
        <taxon>Gammaproteobacteria</taxon>
        <taxon>Oceanospirillales</taxon>
        <taxon>Oceanospirillaceae</taxon>
        <taxon>Nitrincola</taxon>
    </lineage>
</organism>
<protein>
    <recommendedName>
        <fullName evidence="4">Lipoprotein</fullName>
    </recommendedName>
</protein>
<keyword evidence="3" id="KW-1185">Reference proteome</keyword>
<dbReference type="KEGG" id="nik:F5I99_16095"/>
<sequence length="179" mass="19463">MKNNALIGILLLSIILSGCASPARFENMLAVGSPEQRSTATPLRENISVADVTGGKETNLVGTSQVSNISLTLALQESLRHVRLFAKSNMGKYYLIAHMVELEQPLTGTSMTVTPRIHYTVIDRETGQTIYNRTITTPYTAAFSDALSGASRLRLANEGAIRVNIEALVNDLVMLEIDK</sequence>
<proteinExistence type="predicted"/>
<evidence type="ECO:0008006" key="4">
    <source>
        <dbReference type="Google" id="ProtNLM"/>
    </source>
</evidence>
<feature type="signal peptide" evidence="1">
    <location>
        <begin position="1"/>
        <end position="20"/>
    </location>
</feature>
<dbReference type="Proteomes" id="UP000325606">
    <property type="component" value="Chromosome"/>
</dbReference>
<dbReference type="RefSeq" id="WP_151057760.1">
    <property type="nucleotide sequence ID" value="NZ_CP044222.1"/>
</dbReference>
<evidence type="ECO:0000313" key="2">
    <source>
        <dbReference type="EMBL" id="QEW07889.1"/>
    </source>
</evidence>
<gene>
    <name evidence="2" type="ORF">F5I99_16095</name>
</gene>
<dbReference type="EMBL" id="CP044222">
    <property type="protein sequence ID" value="QEW07889.1"/>
    <property type="molecule type" value="Genomic_DNA"/>
</dbReference>
<evidence type="ECO:0000256" key="1">
    <source>
        <dbReference type="SAM" id="SignalP"/>
    </source>
</evidence>
<dbReference type="AlphaFoldDB" id="A0A5J6LH01"/>
<evidence type="ECO:0000313" key="3">
    <source>
        <dbReference type="Proteomes" id="UP000325606"/>
    </source>
</evidence>
<feature type="chain" id="PRO_5023881035" description="Lipoprotein" evidence="1">
    <location>
        <begin position="21"/>
        <end position="179"/>
    </location>
</feature>